<dbReference type="InterPro" id="IPR000073">
    <property type="entry name" value="AB_hydrolase_1"/>
</dbReference>
<dbReference type="ESTHER" id="polpa-d3bvi6">
    <property type="family name" value="Proline_iminopeptidase"/>
</dbReference>
<evidence type="ECO:0000313" key="10">
    <source>
        <dbReference type="EMBL" id="EFA74609.1"/>
    </source>
</evidence>
<dbReference type="PANTHER" id="PTHR43722">
    <property type="entry name" value="PROLINE IMINOPEPTIDASE"/>
    <property type="match status" value="1"/>
</dbReference>
<evidence type="ECO:0000256" key="4">
    <source>
        <dbReference type="ARBA" id="ARBA00022438"/>
    </source>
</evidence>
<dbReference type="NCBIfam" id="TIGR01249">
    <property type="entry name" value="pro_imino_pep_1"/>
    <property type="match status" value="1"/>
</dbReference>
<dbReference type="RefSeq" id="XP_020426743.1">
    <property type="nucleotide sequence ID" value="XM_020582327.1"/>
</dbReference>
<evidence type="ECO:0000256" key="1">
    <source>
        <dbReference type="ARBA" id="ARBA00001585"/>
    </source>
</evidence>
<gene>
    <name evidence="10" type="ORF">PPL_11577</name>
</gene>
<dbReference type="PRINTS" id="PR00793">
    <property type="entry name" value="PROAMNOPTASE"/>
</dbReference>
<comment type="catalytic activity">
    <reaction evidence="1 8">
        <text>Release of N-terminal proline from a peptide.</text>
        <dbReference type="EC" id="3.4.11.5"/>
    </reaction>
</comment>
<dbReference type="Gene3D" id="3.40.50.1820">
    <property type="entry name" value="alpha/beta hydrolase"/>
    <property type="match status" value="1"/>
</dbReference>
<comment type="caution">
    <text evidence="10">The sequence shown here is derived from an EMBL/GenBank/DDBJ whole genome shotgun (WGS) entry which is preliminary data.</text>
</comment>
<keyword evidence="6 8" id="KW-0645">Protease</keyword>
<keyword evidence="5" id="KW-0963">Cytoplasm</keyword>
<accession>D3BVI6</accession>
<keyword evidence="4 8" id="KW-0031">Aminopeptidase</keyword>
<evidence type="ECO:0000256" key="5">
    <source>
        <dbReference type="ARBA" id="ARBA00022490"/>
    </source>
</evidence>
<evidence type="ECO:0000256" key="3">
    <source>
        <dbReference type="ARBA" id="ARBA00010088"/>
    </source>
</evidence>
<evidence type="ECO:0000256" key="8">
    <source>
        <dbReference type="RuleBase" id="RU003421"/>
    </source>
</evidence>
<reference evidence="10 11" key="1">
    <citation type="journal article" date="2011" name="Genome Res.">
        <title>Phylogeny-wide analysis of social amoeba genomes highlights ancient origins for complex intercellular communication.</title>
        <authorList>
            <person name="Heidel A.J."/>
            <person name="Lawal H.M."/>
            <person name="Felder M."/>
            <person name="Schilde C."/>
            <person name="Helps N.R."/>
            <person name="Tunggal B."/>
            <person name="Rivero F."/>
            <person name="John U."/>
            <person name="Schleicher M."/>
            <person name="Eichinger L."/>
            <person name="Platzer M."/>
            <person name="Noegel A.A."/>
            <person name="Schaap P."/>
            <person name="Gloeckner G."/>
        </authorList>
    </citation>
    <scope>NUCLEOTIDE SEQUENCE [LARGE SCALE GENOMIC DNA]</scope>
    <source>
        <strain evidence="11">ATCC 26659 / Pp 5 / PN500</strain>
    </source>
</reference>
<evidence type="ECO:0000256" key="7">
    <source>
        <dbReference type="ARBA" id="ARBA00022801"/>
    </source>
</evidence>
<evidence type="ECO:0000313" key="11">
    <source>
        <dbReference type="Proteomes" id="UP000001396"/>
    </source>
</evidence>
<dbReference type="InParanoid" id="D3BVI6"/>
<dbReference type="AlphaFoldDB" id="D3BVI6"/>
<organism evidence="10 11">
    <name type="scientific">Heterostelium pallidum (strain ATCC 26659 / Pp 5 / PN500)</name>
    <name type="common">Cellular slime mold</name>
    <name type="synonym">Polysphondylium pallidum</name>
    <dbReference type="NCBI Taxonomy" id="670386"/>
    <lineage>
        <taxon>Eukaryota</taxon>
        <taxon>Amoebozoa</taxon>
        <taxon>Evosea</taxon>
        <taxon>Eumycetozoa</taxon>
        <taxon>Dictyostelia</taxon>
        <taxon>Acytosteliales</taxon>
        <taxon>Acytosteliaceae</taxon>
        <taxon>Heterostelium</taxon>
    </lineage>
</organism>
<dbReference type="InterPro" id="IPR005944">
    <property type="entry name" value="Pro_iminopeptidase"/>
</dbReference>
<dbReference type="InterPro" id="IPR029058">
    <property type="entry name" value="AB_hydrolase_fold"/>
</dbReference>
<dbReference type="GO" id="GO:0005737">
    <property type="term" value="C:cytoplasm"/>
    <property type="evidence" value="ECO:0007669"/>
    <property type="project" value="UniProtKB-SubCell"/>
</dbReference>
<evidence type="ECO:0000256" key="6">
    <source>
        <dbReference type="ARBA" id="ARBA00022670"/>
    </source>
</evidence>
<dbReference type="GeneID" id="31367045"/>
<name>D3BVI6_HETP5</name>
<dbReference type="PRINTS" id="PR00111">
    <property type="entry name" value="ABHYDROLASE"/>
</dbReference>
<protein>
    <recommendedName>
        <fullName evidence="8">Proline iminopeptidase</fullName>
        <ecNumber evidence="8">3.4.11.5</ecNumber>
    </recommendedName>
</protein>
<dbReference type="SUPFAM" id="SSF53474">
    <property type="entry name" value="alpha/beta-Hydrolases"/>
    <property type="match status" value="1"/>
</dbReference>
<dbReference type="GO" id="GO:0006508">
    <property type="term" value="P:proteolysis"/>
    <property type="evidence" value="ECO:0007669"/>
    <property type="project" value="UniProtKB-KW"/>
</dbReference>
<dbReference type="EMBL" id="ADBJ01000062">
    <property type="protein sequence ID" value="EFA74609.1"/>
    <property type="molecule type" value="Genomic_DNA"/>
</dbReference>
<comment type="subcellular location">
    <subcellularLocation>
        <location evidence="2">Cytoplasm</location>
    </subcellularLocation>
</comment>
<evidence type="ECO:0000256" key="2">
    <source>
        <dbReference type="ARBA" id="ARBA00004496"/>
    </source>
</evidence>
<feature type="domain" description="AB hydrolase-1" evidence="9">
    <location>
        <begin position="47"/>
        <end position="311"/>
    </location>
</feature>
<evidence type="ECO:0000259" key="9">
    <source>
        <dbReference type="Pfam" id="PF00561"/>
    </source>
</evidence>
<sequence>MGGDQRKSIIDYPRTLYPPIQPYDVQRLKVSDIHELHVEQSGNPTGNPVIVVHGGPGGGCEDFYRQFFDPKQYRIIMFDQRGCGKSTPFANLVDNTTWHLVEDMEKIRNLLSIEKWVVFGGSWGSTLSLAYAESHPTRVKALVLRGIFTLRREELLFFYQEGTSWLFPDYFEPYKNMIPEVERGDLMSAYYRRLTGSDEKVKRECADAWTRWEMATSKLMLDPEKIKRGEEGDFSLAFARIECHYFVNGGFFKEEGQLIKNAHLIKHIPTVIVQGRYDVVCPAKSAYDLHQVLKDSSELHLINDAGHSVSEVGITSALVEACDKITKNLSRNIYYSLKQLNDPKMKVKLNISFLLLLISILNVVYSTDLNIGQYIMIAKNQQFISINTTDGNLLKNINLKTPFFFQGFLSGNSEDNTILLLITDWDLSQDLVVEYSINDNTFREVMSLNYTYTGTESPQSFAYDPVYQLAAIPGLNLSYTHPNLTVFIWDFKNQEFLSISLPTGSLNQRSNYPVGSYDPITGDYHIIYEPNTPLGTYYIVFNLWSKSIVQEPIFFNGFVMKTPQIVYFDNQVFFIDLCQKCNYTIYNVSIATATTQIIYTVPNRFPAYIFSSTLGVKGSTIVLFSSLNGEEYTTTVIDLATQDVHISPAVKMILPIRFEWISGGL</sequence>
<comment type="similarity">
    <text evidence="3 8">Belongs to the peptidase S33 family.</text>
</comment>
<dbReference type="InterPro" id="IPR002410">
    <property type="entry name" value="Peptidase_S33"/>
</dbReference>
<dbReference type="EC" id="3.4.11.5" evidence="8"/>
<dbReference type="STRING" id="670386.D3BVI6"/>
<keyword evidence="11" id="KW-1185">Reference proteome</keyword>
<dbReference type="Pfam" id="PF00561">
    <property type="entry name" value="Abhydrolase_1"/>
    <property type="match status" value="1"/>
</dbReference>
<keyword evidence="7 8" id="KW-0378">Hydrolase</keyword>
<dbReference type="PANTHER" id="PTHR43722:SF1">
    <property type="entry name" value="PROLINE IMINOPEPTIDASE"/>
    <property type="match status" value="1"/>
</dbReference>
<dbReference type="GO" id="GO:0004177">
    <property type="term" value="F:aminopeptidase activity"/>
    <property type="evidence" value="ECO:0007669"/>
    <property type="project" value="UniProtKB-KW"/>
</dbReference>
<dbReference type="Proteomes" id="UP000001396">
    <property type="component" value="Unassembled WGS sequence"/>
</dbReference>
<proteinExistence type="inferred from homology"/>